<dbReference type="PANTHER" id="PTHR34598:SF3">
    <property type="entry name" value="OXIDOREDUCTASE AN1597"/>
    <property type="match status" value="1"/>
</dbReference>
<accession>A0AAN6VZQ5</accession>
<reference evidence="2" key="1">
    <citation type="journal article" date="2023" name="Mol. Phylogenet. Evol.">
        <title>Genome-scale phylogeny and comparative genomics of the fungal order Sordariales.</title>
        <authorList>
            <person name="Hensen N."/>
            <person name="Bonometti L."/>
            <person name="Westerberg I."/>
            <person name="Brannstrom I.O."/>
            <person name="Guillou S."/>
            <person name="Cros-Aarteil S."/>
            <person name="Calhoun S."/>
            <person name="Haridas S."/>
            <person name="Kuo A."/>
            <person name="Mondo S."/>
            <person name="Pangilinan J."/>
            <person name="Riley R."/>
            <person name="LaButti K."/>
            <person name="Andreopoulos B."/>
            <person name="Lipzen A."/>
            <person name="Chen C."/>
            <person name="Yan M."/>
            <person name="Daum C."/>
            <person name="Ng V."/>
            <person name="Clum A."/>
            <person name="Steindorff A."/>
            <person name="Ohm R.A."/>
            <person name="Martin F."/>
            <person name="Silar P."/>
            <person name="Natvig D.O."/>
            <person name="Lalanne C."/>
            <person name="Gautier V."/>
            <person name="Ament-Velasquez S.L."/>
            <person name="Kruys A."/>
            <person name="Hutchinson M.I."/>
            <person name="Powell A.J."/>
            <person name="Barry K."/>
            <person name="Miller A.N."/>
            <person name="Grigoriev I.V."/>
            <person name="Debuchy R."/>
            <person name="Gladieux P."/>
            <person name="Hiltunen Thoren M."/>
            <person name="Johannesson H."/>
        </authorList>
    </citation>
    <scope>NUCLEOTIDE SEQUENCE</scope>
    <source>
        <strain evidence="2">CBS 892.96</strain>
    </source>
</reference>
<dbReference type="AlphaFoldDB" id="A0AAN6VZQ5"/>
<evidence type="ECO:0000313" key="3">
    <source>
        <dbReference type="Proteomes" id="UP001302321"/>
    </source>
</evidence>
<dbReference type="EMBL" id="MU866396">
    <property type="protein sequence ID" value="KAK4172754.1"/>
    <property type="molecule type" value="Genomic_DNA"/>
</dbReference>
<comment type="similarity">
    <text evidence="1">Belongs to the asaB hydroxylase/desaturase family.</text>
</comment>
<dbReference type="InterPro" id="IPR044053">
    <property type="entry name" value="AsaB-like"/>
</dbReference>
<evidence type="ECO:0000256" key="1">
    <source>
        <dbReference type="ARBA" id="ARBA00023604"/>
    </source>
</evidence>
<protein>
    <submittedName>
        <fullName evidence="2">Uncharacterized protein</fullName>
    </submittedName>
</protein>
<reference evidence="2" key="2">
    <citation type="submission" date="2023-05" db="EMBL/GenBank/DDBJ databases">
        <authorList>
            <consortium name="Lawrence Berkeley National Laboratory"/>
            <person name="Steindorff A."/>
            <person name="Hensen N."/>
            <person name="Bonometti L."/>
            <person name="Westerberg I."/>
            <person name="Brannstrom I.O."/>
            <person name="Guillou S."/>
            <person name="Cros-Aarteil S."/>
            <person name="Calhoun S."/>
            <person name="Haridas S."/>
            <person name="Kuo A."/>
            <person name="Mondo S."/>
            <person name="Pangilinan J."/>
            <person name="Riley R."/>
            <person name="Labutti K."/>
            <person name="Andreopoulos B."/>
            <person name="Lipzen A."/>
            <person name="Chen C."/>
            <person name="Yanf M."/>
            <person name="Daum C."/>
            <person name="Ng V."/>
            <person name="Clum A."/>
            <person name="Ohm R."/>
            <person name="Martin F."/>
            <person name="Silar P."/>
            <person name="Natvig D."/>
            <person name="Lalanne C."/>
            <person name="Gautier V."/>
            <person name="Ament-Velasquez S.L."/>
            <person name="Kruys A."/>
            <person name="Hutchinson M.I."/>
            <person name="Powell A.J."/>
            <person name="Barry K."/>
            <person name="Miller A.N."/>
            <person name="Grigoriev I.V."/>
            <person name="Debuchy R."/>
            <person name="Gladieux P."/>
            <person name="Thoren M.H."/>
            <person name="Johannesson H."/>
        </authorList>
    </citation>
    <scope>NUCLEOTIDE SEQUENCE</scope>
    <source>
        <strain evidence="2">CBS 892.96</strain>
    </source>
</reference>
<sequence length="309" mass="35918">MAVVDASFQFLQWQALYSKQKPYEVFLPAESFQNKIPRSNLVFEPHSVRVHDVRTQRDEYTLDTHGFQFIRHITMVEDFKDRTVVQQSYIPEMERLLGQHLSQSQGGHGDAVRTVCFDFRLRESIDTDEFAKRNINLEDGFDRLLPATHPHIDQSTRGAVLRVKRHMGEEAEKLLKGRVRVINVWRPLADVRSWPLALCDARTVSPDDLVTCDIVRRRYVGETYFGKFNPAQKWHYLSGMTPEDVIFIKVYDSDQTVQVQRKRFYCNSTQDMCLTLLLCRIGCLHASFQLTDSPHPRVSIELRILVFGG</sequence>
<dbReference type="GO" id="GO:0016491">
    <property type="term" value="F:oxidoreductase activity"/>
    <property type="evidence" value="ECO:0007669"/>
    <property type="project" value="InterPro"/>
</dbReference>
<name>A0AAN6VZQ5_9PEZI</name>
<dbReference type="Proteomes" id="UP001302321">
    <property type="component" value="Unassembled WGS sequence"/>
</dbReference>
<comment type="caution">
    <text evidence="2">The sequence shown here is derived from an EMBL/GenBank/DDBJ whole genome shotgun (WGS) entry which is preliminary data.</text>
</comment>
<organism evidence="2 3">
    <name type="scientific">Triangularia setosa</name>
    <dbReference type="NCBI Taxonomy" id="2587417"/>
    <lineage>
        <taxon>Eukaryota</taxon>
        <taxon>Fungi</taxon>
        <taxon>Dikarya</taxon>
        <taxon>Ascomycota</taxon>
        <taxon>Pezizomycotina</taxon>
        <taxon>Sordariomycetes</taxon>
        <taxon>Sordariomycetidae</taxon>
        <taxon>Sordariales</taxon>
        <taxon>Podosporaceae</taxon>
        <taxon>Triangularia</taxon>
    </lineage>
</organism>
<dbReference type="NCBIfam" id="NF041278">
    <property type="entry name" value="CmcJ_NvfI_EfuI"/>
    <property type="match status" value="1"/>
</dbReference>
<evidence type="ECO:0000313" key="2">
    <source>
        <dbReference type="EMBL" id="KAK4172754.1"/>
    </source>
</evidence>
<dbReference type="PANTHER" id="PTHR34598">
    <property type="entry name" value="BLL6449 PROTEIN"/>
    <property type="match status" value="1"/>
</dbReference>
<keyword evidence="3" id="KW-1185">Reference proteome</keyword>
<gene>
    <name evidence="2" type="ORF">QBC36DRAFT_196266</name>
</gene>
<proteinExistence type="inferred from homology"/>